<dbReference type="GO" id="GO:0003677">
    <property type="term" value="F:DNA binding"/>
    <property type="evidence" value="ECO:0007669"/>
    <property type="project" value="UniProtKB-KW"/>
</dbReference>
<evidence type="ECO:0000259" key="3">
    <source>
        <dbReference type="PROSITE" id="PS50043"/>
    </source>
</evidence>
<dbReference type="SMART" id="SM00421">
    <property type="entry name" value="HTH_LUXR"/>
    <property type="match status" value="1"/>
</dbReference>
<dbReference type="InterPro" id="IPR000792">
    <property type="entry name" value="Tscrpt_reg_LuxR_C"/>
</dbReference>
<dbReference type="KEGG" id="nano:G5V58_14090"/>
<dbReference type="GO" id="GO:0006355">
    <property type="term" value="P:regulation of DNA-templated transcription"/>
    <property type="evidence" value="ECO:0007669"/>
    <property type="project" value="InterPro"/>
</dbReference>
<accession>A0A6G6WF71</accession>
<sequence>MRPVRIALSNDYHVVIAGVATILAQYADQVRVVELTTDREIEEPVDVILYDTFGRLAGDDEKLERIVAENDAKVVVYSWQAYPVDAAMAQGAAGYIHKGLPPEELVAAILAIHRGEYAESPVPEADEEESVPTWPGQEHGLSARESEMLGFIARGLTNEQIASSAFLSVNTVKTYIRTGYRKIGVRSRGQAVRWALTHGFEPD</sequence>
<keyword evidence="1" id="KW-0238">DNA-binding</keyword>
<organism evidence="5 6">
    <name type="scientific">Nocardioides anomalus</name>
    <dbReference type="NCBI Taxonomy" id="2712223"/>
    <lineage>
        <taxon>Bacteria</taxon>
        <taxon>Bacillati</taxon>
        <taxon>Actinomycetota</taxon>
        <taxon>Actinomycetes</taxon>
        <taxon>Propionibacteriales</taxon>
        <taxon>Nocardioidaceae</taxon>
        <taxon>Nocardioides</taxon>
    </lineage>
</organism>
<evidence type="ECO:0000259" key="4">
    <source>
        <dbReference type="PROSITE" id="PS50110"/>
    </source>
</evidence>
<feature type="domain" description="Response regulatory" evidence="4">
    <location>
        <begin position="5"/>
        <end position="113"/>
    </location>
</feature>
<dbReference type="PROSITE" id="PS50110">
    <property type="entry name" value="RESPONSE_REGULATORY"/>
    <property type="match status" value="1"/>
</dbReference>
<dbReference type="Gene3D" id="3.40.50.2300">
    <property type="match status" value="1"/>
</dbReference>
<dbReference type="InterPro" id="IPR001789">
    <property type="entry name" value="Sig_transdc_resp-reg_receiver"/>
</dbReference>
<keyword evidence="2" id="KW-0597">Phosphoprotein</keyword>
<dbReference type="GO" id="GO:0000160">
    <property type="term" value="P:phosphorelay signal transduction system"/>
    <property type="evidence" value="ECO:0007669"/>
    <property type="project" value="InterPro"/>
</dbReference>
<dbReference type="InterPro" id="IPR016032">
    <property type="entry name" value="Sig_transdc_resp-reg_C-effctor"/>
</dbReference>
<evidence type="ECO:0000256" key="2">
    <source>
        <dbReference type="PROSITE-ProRule" id="PRU00169"/>
    </source>
</evidence>
<gene>
    <name evidence="5" type="ORF">G5V58_14090</name>
</gene>
<name>A0A6G6WF71_9ACTN</name>
<evidence type="ECO:0000256" key="1">
    <source>
        <dbReference type="ARBA" id="ARBA00023125"/>
    </source>
</evidence>
<dbReference type="SUPFAM" id="SSF52172">
    <property type="entry name" value="CheY-like"/>
    <property type="match status" value="1"/>
</dbReference>
<evidence type="ECO:0000313" key="5">
    <source>
        <dbReference type="EMBL" id="QIG43745.1"/>
    </source>
</evidence>
<dbReference type="RefSeq" id="WP_165233838.1">
    <property type="nucleotide sequence ID" value="NZ_CP049257.1"/>
</dbReference>
<dbReference type="EMBL" id="CP049257">
    <property type="protein sequence ID" value="QIG43745.1"/>
    <property type="molecule type" value="Genomic_DNA"/>
</dbReference>
<keyword evidence="6" id="KW-1185">Reference proteome</keyword>
<dbReference type="Proteomes" id="UP000502996">
    <property type="component" value="Chromosome"/>
</dbReference>
<dbReference type="SUPFAM" id="SSF46894">
    <property type="entry name" value="C-terminal effector domain of the bipartite response regulators"/>
    <property type="match status" value="1"/>
</dbReference>
<feature type="modified residue" description="4-aspartylphosphate" evidence="2">
    <location>
        <position position="51"/>
    </location>
</feature>
<proteinExistence type="predicted"/>
<dbReference type="CDD" id="cd06170">
    <property type="entry name" value="LuxR_C_like"/>
    <property type="match status" value="1"/>
</dbReference>
<dbReference type="PANTHER" id="PTHR43214:SF43">
    <property type="entry name" value="TWO-COMPONENT RESPONSE REGULATOR"/>
    <property type="match status" value="1"/>
</dbReference>
<dbReference type="Pfam" id="PF00196">
    <property type="entry name" value="GerE"/>
    <property type="match status" value="1"/>
</dbReference>
<evidence type="ECO:0000313" key="6">
    <source>
        <dbReference type="Proteomes" id="UP000502996"/>
    </source>
</evidence>
<dbReference type="InterPro" id="IPR011006">
    <property type="entry name" value="CheY-like_superfamily"/>
</dbReference>
<dbReference type="PRINTS" id="PR00038">
    <property type="entry name" value="HTHLUXR"/>
</dbReference>
<dbReference type="PANTHER" id="PTHR43214">
    <property type="entry name" value="TWO-COMPONENT RESPONSE REGULATOR"/>
    <property type="match status" value="1"/>
</dbReference>
<protein>
    <submittedName>
        <fullName evidence="5">Response regulator transcription factor</fullName>
    </submittedName>
</protein>
<feature type="domain" description="HTH luxR-type" evidence="3">
    <location>
        <begin position="134"/>
        <end position="199"/>
    </location>
</feature>
<dbReference type="AlphaFoldDB" id="A0A6G6WF71"/>
<dbReference type="InterPro" id="IPR039420">
    <property type="entry name" value="WalR-like"/>
</dbReference>
<dbReference type="PROSITE" id="PS50043">
    <property type="entry name" value="HTH_LUXR_2"/>
    <property type="match status" value="1"/>
</dbReference>
<reference evidence="5 6" key="1">
    <citation type="submission" date="2020-02" db="EMBL/GenBank/DDBJ databases">
        <title>Full genome sequence of Nocardioides sp. R-3366.</title>
        <authorList>
            <person name="Im W.-T."/>
        </authorList>
    </citation>
    <scope>NUCLEOTIDE SEQUENCE [LARGE SCALE GENOMIC DNA]</scope>
    <source>
        <strain evidence="5 6">R-3366</strain>
    </source>
</reference>